<dbReference type="GO" id="GO:0046983">
    <property type="term" value="F:protein dimerization activity"/>
    <property type="evidence" value="ECO:0007669"/>
    <property type="project" value="InterPro"/>
</dbReference>
<dbReference type="InterPro" id="IPR008967">
    <property type="entry name" value="p53-like_TF_DNA-bd_sf"/>
</dbReference>
<reference evidence="11 12" key="1">
    <citation type="journal article" date="2018" name="Nat. Ecol. Evol.">
        <title>Shark genomes provide insights into elasmobranch evolution and the origin of vertebrates.</title>
        <authorList>
            <person name="Hara Y"/>
            <person name="Yamaguchi K"/>
            <person name="Onimaru K"/>
            <person name="Kadota M"/>
            <person name="Koyanagi M"/>
            <person name="Keeley SD"/>
            <person name="Tatsumi K"/>
            <person name="Tanaka K"/>
            <person name="Motone F"/>
            <person name="Kageyama Y"/>
            <person name="Nozu R"/>
            <person name="Adachi N"/>
            <person name="Nishimura O"/>
            <person name="Nakagawa R"/>
            <person name="Tanegashima C"/>
            <person name="Kiyatake I"/>
            <person name="Matsumoto R"/>
            <person name="Murakumo K"/>
            <person name="Nishida K"/>
            <person name="Terakita A"/>
            <person name="Kuratani S"/>
            <person name="Sato K"/>
            <person name="Hyodo S Kuraku.S."/>
        </authorList>
    </citation>
    <scope>NUCLEOTIDE SEQUENCE [LARGE SCALE GENOMIC DNA]</scope>
</reference>
<keyword evidence="5 6" id="KW-0539">Nucleus</keyword>
<keyword evidence="3 6" id="KW-0238">DNA-binding</keyword>
<dbReference type="SMART" id="SM00353">
    <property type="entry name" value="HLH"/>
    <property type="match status" value="3"/>
</dbReference>
<dbReference type="GO" id="GO:0005634">
    <property type="term" value="C:nucleus"/>
    <property type="evidence" value="ECO:0007669"/>
    <property type="project" value="UniProtKB-SubCell"/>
</dbReference>
<feature type="region of interest" description="Disordered" evidence="8">
    <location>
        <begin position="785"/>
        <end position="808"/>
    </location>
</feature>
<dbReference type="GO" id="GO:0000785">
    <property type="term" value="C:chromatin"/>
    <property type="evidence" value="ECO:0007669"/>
    <property type="project" value="TreeGrafter"/>
</dbReference>
<dbReference type="EMBL" id="BEZZ01000538">
    <property type="protein sequence ID" value="GCC33696.1"/>
    <property type="molecule type" value="Genomic_DNA"/>
</dbReference>
<dbReference type="InterPro" id="IPR036638">
    <property type="entry name" value="HLH_DNA-bd_sf"/>
</dbReference>
<sequence>MERAAPPAINPSHAHRLEGNMMKSPPFCLKSGNVKVSLKKWSVWDKFYNLGTEMRMSKRGRFMFPYCEYSVSGLDPDKNYIMAMDISPVDNYRYRYNGCKWQINGKATPHVTGRLYFHPNGSVSGKEWMVKPVSFAKMRLTNCPTAEEGNAILHSMHRYVPQLHIIVADGIIEKLNLNDPRVYTFVFQQTEFFAVTKYENKFIRQLKHFYNPYGTALRDVKTSKQDVGNSQRPRKRCEKKTLYPAENMHSTVSDQEPKEELKTIIPIKDGAVRIQESMNNRGVTKEMRKIVSVENVLQMEGSFNLKGSLGDPVEIGKLEQKLRNDLRWNGKHEILHPALREFGIKLSDLQLTECINVERLGLASTQNVELVSSFPVNESHGIRETGIPFISRTGKTNDLTKIKGWKNKFNLQPGSPENNPSPSPSSVSPAVIKNRSAFVSDLLDEYLEKEGKIIEQSLLYDYKIPEIGCQTPTTLDPSCNIQQNATRSSDFGAPLKNKSSHLEMSPVLEKHFSVTNKGIFIRDIQSTSVDAKAKCTKQKNDNSAAKRPKIASQYDNKTQLSSNNKESAICATTPQKKQLKSGSTYLKVVPVASSPNGGKKSNISTNQTETIYISDDKNAEKSEPRNLRIESTSQATIDPSSVMEHPSTTTTNRSTASKVVEVISYCNWNESRVKIIKLIAECAMANKLPLIQRLDNYEINLEKSDGTLFPPKKRIDVRATIQNVSDSEHGCIRPLVQNMVIEAVVGNSAFKTKLNNLISKVSKDSSKQTKVEQLDSSVHVVMDLEKSVSSPEKSPSETSCTTNPSNRLTAEGKAQSFPVITAQKREQGVSIAATDTTVKKVSKAPSPIRSAVTTFQRIGALSTILTNSTTTPTPNCFMNSVASENKPETSAAPPTRYLLCKTNSSGLSSGSPASLDQDGRRQCIAVPNTLKLQPGDNLMLQPIKAADGRQLYRHSSGKIFQLVYTKTPEQTPVQQLNIPQSPIPGTNSVVKIVTSTVTTLEGDANTSLCNTTATNSELCTKTSLSEASVGRLHNSTSLCDMTATKLQLQCVPATWTLVDQLSPSQSLRMFSETTTQAEQHDNIIPLADCQTKANLVNLNNDIFDLEMNPVKSSEQGECNQRTKTVNTFPMKSETITVTGAYETKWVTEDSTFGEDCKRTDSMEKFNTQLNASKRSEAHIKVERHLAEINGDERMDSDGPEICTVTIKEEPLNDEEHNSFTAWREESFRSSKFWNRSFNLNTEAVTEAELGVQTHSSNRNRDGVGNLVSSSRIPRNLLIVNNPAVPHRGFFQNSQSFSNSTKRRVYETSVLCEARKKAILHNLRERESRRMMENRFKVLKNKLFDDKQIASKGAILDEAIDVINNLDRQSKNLTVEKELLLGKQKILLEKISLLSGMEPVVTQDGIEAGEIIETGETLSFSSGRVSSSQNSFGIKWFAEDGPVNTLDEHGTNCGLNLKYEVNSTGSDDIVAVKIGDYFNEKCNSELDYSGSTNTFAVKREENLSQEDCSTVSSVNEEYSGSSRFCSLSDFSTDMEALNKMGMQCSEPSRGWIANRKATSHTLRERESRKLMENRFKLLESTVFNDKKAPKGAILTKAIDVISDLDMQSEELFKEKELLKKKQKKLLEEISLLADTRSDAVEDQAEDGHFFSVKKTSGARGLTFQKPSEPQWLESSSPSDTAVTKGNMVSALSESHDTDCTGGADWEQDELKANCLFPPKIAGDLKEKHYQESLNPDGYDSTALRRKIFNGKDEDALFTIGRESSIGSSDFGSHSDFDVNADDVNEIDVEILSHSDAEYFDVEMEDGEVADGTSTAEKLCAPPRWHFHNYSQSHKFSPKRKIYNMSELKKSRKNPLLHTLREREWRKLMQNRFSELRELLFEDERVSKRAILDEAISEIQNLCQQGHKLYLEKKLLMKKHKALLKIIAVLSGEKKVKTQKSDAAVCGKHSENYDHNRTPVSPGPSLMSTAKGNNEESTLVPIAGTPFRLLLEKIAVSPHGEEYGEWDTRSQTEAHGTKELPPRSLVIHQQDDAHLAFLEGYSQMTSSTQPREETQMQKLPERLEKISDTASTAIDVASRNLKILQDEKQYANSMGLNFKSAKDLPSNGDVKKSSEGALYWSKSVDKDSSAESFEKNPIDAKSAVKGKLQVIRSAKGQDILQKLAKKVQEAGIKPWTWKSKREDSENVSQNLFDNESKLMQCFQKASTSANESSIAQYVCTETSDLLVKDKSLHNLLPGQTLKHPASLNRGGADQLEAELDLDSVSSDGSTTATCAVREPKIFISSVDIHSANEANANGGYLLLDSTQ</sequence>
<evidence type="ECO:0000256" key="1">
    <source>
        <dbReference type="ARBA" id="ARBA00004123"/>
    </source>
</evidence>
<dbReference type="STRING" id="137246.A0A401STJ9"/>
<dbReference type="InterPro" id="IPR036960">
    <property type="entry name" value="T-box_sf"/>
</dbReference>
<dbReference type="Gene3D" id="2.60.40.820">
    <property type="entry name" value="Transcription factor, T-box"/>
    <property type="match status" value="1"/>
</dbReference>
<evidence type="ECO:0008006" key="13">
    <source>
        <dbReference type="Google" id="ProtNLM"/>
    </source>
</evidence>
<dbReference type="GO" id="GO:0000978">
    <property type="term" value="F:RNA polymerase II cis-regulatory region sequence-specific DNA binding"/>
    <property type="evidence" value="ECO:0007669"/>
    <property type="project" value="InterPro"/>
</dbReference>
<dbReference type="SUPFAM" id="SSF49417">
    <property type="entry name" value="p53-like transcription factors"/>
    <property type="match status" value="1"/>
</dbReference>
<evidence type="ECO:0000256" key="7">
    <source>
        <dbReference type="SAM" id="Coils"/>
    </source>
</evidence>
<dbReference type="GO" id="GO:0045893">
    <property type="term" value="P:positive regulation of DNA-templated transcription"/>
    <property type="evidence" value="ECO:0007669"/>
    <property type="project" value="InterPro"/>
</dbReference>
<protein>
    <recommendedName>
        <fullName evidence="13">T-box domain-containing protein</fullName>
    </recommendedName>
</protein>
<organism evidence="11 12">
    <name type="scientific">Chiloscyllium punctatum</name>
    <name type="common">Brownbanded bambooshark</name>
    <name type="synonym">Hemiscyllium punctatum</name>
    <dbReference type="NCBI Taxonomy" id="137246"/>
    <lineage>
        <taxon>Eukaryota</taxon>
        <taxon>Metazoa</taxon>
        <taxon>Chordata</taxon>
        <taxon>Craniata</taxon>
        <taxon>Vertebrata</taxon>
        <taxon>Chondrichthyes</taxon>
        <taxon>Elasmobranchii</taxon>
        <taxon>Galeomorphii</taxon>
        <taxon>Galeoidea</taxon>
        <taxon>Orectolobiformes</taxon>
        <taxon>Hemiscylliidae</taxon>
        <taxon>Chiloscyllium</taxon>
    </lineage>
</organism>
<dbReference type="Pfam" id="PF00907">
    <property type="entry name" value="T-box"/>
    <property type="match status" value="1"/>
</dbReference>
<dbReference type="Gene3D" id="4.10.280.10">
    <property type="entry name" value="Helix-loop-helix DNA-binding domain"/>
    <property type="match status" value="3"/>
</dbReference>
<feature type="domain" description="T-box" evidence="9">
    <location>
        <begin position="38"/>
        <end position="219"/>
    </location>
</feature>
<dbReference type="PANTHER" id="PTHR11267">
    <property type="entry name" value="T-BOX PROTEIN-RELATED"/>
    <property type="match status" value="1"/>
</dbReference>
<feature type="coiled-coil region" evidence="7">
    <location>
        <begin position="1600"/>
        <end position="1627"/>
    </location>
</feature>
<keyword evidence="12" id="KW-1185">Reference proteome</keyword>
<comment type="caution">
    <text evidence="11">The sequence shown here is derived from an EMBL/GenBank/DDBJ whole genome shotgun (WGS) entry which is preliminary data.</text>
</comment>
<evidence type="ECO:0000313" key="11">
    <source>
        <dbReference type="EMBL" id="GCC33696.1"/>
    </source>
</evidence>
<keyword evidence="7" id="KW-0175">Coiled coil</keyword>
<dbReference type="PROSITE" id="PS50888">
    <property type="entry name" value="BHLH"/>
    <property type="match status" value="3"/>
</dbReference>
<feature type="compositionally biased region" description="Low complexity" evidence="8">
    <location>
        <begin position="787"/>
        <end position="802"/>
    </location>
</feature>
<proteinExistence type="predicted"/>
<feature type="domain" description="BHLH" evidence="10">
    <location>
        <begin position="1554"/>
        <end position="1603"/>
    </location>
</feature>
<dbReference type="PRINTS" id="PR00937">
    <property type="entry name" value="TBOX"/>
</dbReference>
<evidence type="ECO:0000259" key="10">
    <source>
        <dbReference type="PROSITE" id="PS50888"/>
    </source>
</evidence>
<evidence type="ECO:0000256" key="4">
    <source>
        <dbReference type="ARBA" id="ARBA00023163"/>
    </source>
</evidence>
<evidence type="ECO:0000259" key="9">
    <source>
        <dbReference type="PROSITE" id="PS50252"/>
    </source>
</evidence>
<comment type="subcellular location">
    <subcellularLocation>
        <location evidence="1 6">Nucleus</location>
    </subcellularLocation>
</comment>
<feature type="domain" description="BHLH" evidence="10">
    <location>
        <begin position="1851"/>
        <end position="1900"/>
    </location>
</feature>
<keyword evidence="4" id="KW-0804">Transcription</keyword>
<feature type="region of interest" description="Disordered" evidence="8">
    <location>
        <begin position="535"/>
        <end position="563"/>
    </location>
</feature>
<dbReference type="InterPro" id="IPR018186">
    <property type="entry name" value="TF_T-box_CS"/>
</dbReference>
<dbReference type="GO" id="GO:0001708">
    <property type="term" value="P:cell fate specification"/>
    <property type="evidence" value="ECO:0007669"/>
    <property type="project" value="TreeGrafter"/>
</dbReference>
<dbReference type="SUPFAM" id="SSF47459">
    <property type="entry name" value="HLH, helix-loop-helix DNA-binding domain"/>
    <property type="match status" value="3"/>
</dbReference>
<evidence type="ECO:0000313" key="12">
    <source>
        <dbReference type="Proteomes" id="UP000287033"/>
    </source>
</evidence>
<dbReference type="PROSITE" id="PS01264">
    <property type="entry name" value="TBOX_2"/>
    <property type="match status" value="1"/>
</dbReference>
<evidence type="ECO:0000256" key="2">
    <source>
        <dbReference type="ARBA" id="ARBA00023015"/>
    </source>
</evidence>
<dbReference type="PROSITE" id="PS50252">
    <property type="entry name" value="TBOX_3"/>
    <property type="match status" value="1"/>
</dbReference>
<dbReference type="CDD" id="cd19682">
    <property type="entry name" value="bHLHzip_MGA_like"/>
    <property type="match status" value="1"/>
</dbReference>
<evidence type="ECO:0000256" key="5">
    <source>
        <dbReference type="ARBA" id="ARBA00023242"/>
    </source>
</evidence>
<accession>A0A401STJ9</accession>
<keyword evidence="2" id="KW-0805">Transcription regulation</keyword>
<dbReference type="InterPro" id="IPR046360">
    <property type="entry name" value="T-box_DNA-bd"/>
</dbReference>
<dbReference type="InterPro" id="IPR011598">
    <property type="entry name" value="bHLH_dom"/>
</dbReference>
<feature type="compositionally biased region" description="Polar residues" evidence="8">
    <location>
        <begin position="553"/>
        <end position="563"/>
    </location>
</feature>
<gene>
    <name evidence="11" type="ORF">chiPu_0012166</name>
</gene>
<dbReference type="Pfam" id="PF00010">
    <property type="entry name" value="HLH"/>
    <property type="match status" value="2"/>
</dbReference>
<evidence type="ECO:0000256" key="3">
    <source>
        <dbReference type="ARBA" id="ARBA00023125"/>
    </source>
</evidence>
<name>A0A401STJ9_CHIPU</name>
<evidence type="ECO:0000256" key="8">
    <source>
        <dbReference type="SAM" id="MobiDB-lite"/>
    </source>
</evidence>
<dbReference type="GO" id="GO:0000981">
    <property type="term" value="F:DNA-binding transcription factor activity, RNA polymerase II-specific"/>
    <property type="evidence" value="ECO:0007669"/>
    <property type="project" value="TreeGrafter"/>
</dbReference>
<dbReference type="OMA" id="MMENRFK"/>
<comment type="caution">
    <text evidence="6">Lacks conserved residue(s) required for the propagation of feature annotation.</text>
</comment>
<dbReference type="SMART" id="SM00425">
    <property type="entry name" value="TBOX"/>
    <property type="match status" value="1"/>
</dbReference>
<evidence type="ECO:0000256" key="6">
    <source>
        <dbReference type="PROSITE-ProRule" id="PRU00201"/>
    </source>
</evidence>
<dbReference type="PANTHER" id="PTHR11267:SF32">
    <property type="entry name" value="MAX GENE-ASSOCIATED PROTEIN"/>
    <property type="match status" value="1"/>
</dbReference>
<dbReference type="OrthoDB" id="9941013at2759"/>
<dbReference type="InterPro" id="IPR001699">
    <property type="entry name" value="TF_T-box"/>
</dbReference>
<dbReference type="CDD" id="cd20195">
    <property type="entry name" value="T-box_MGA-like"/>
    <property type="match status" value="1"/>
</dbReference>
<feature type="domain" description="BHLH" evidence="10">
    <location>
        <begin position="1315"/>
        <end position="1365"/>
    </location>
</feature>
<dbReference type="Proteomes" id="UP000287033">
    <property type="component" value="Unassembled WGS sequence"/>
</dbReference>